<reference evidence="1 2" key="1">
    <citation type="journal article" date="2023" name="ACS Omega">
        <title>Identification of the Neoaspergillic Acid Biosynthesis Gene Cluster by Establishing an In Vitro CRISPR-Ribonucleoprotein Genetic System in Aspergillus melleus.</title>
        <authorList>
            <person name="Yuan B."/>
            <person name="Grau M.F."/>
            <person name="Murata R.M."/>
            <person name="Torok T."/>
            <person name="Venkateswaran K."/>
            <person name="Stajich J.E."/>
            <person name="Wang C.C.C."/>
        </authorList>
    </citation>
    <scope>NUCLEOTIDE SEQUENCE [LARGE SCALE GENOMIC DNA]</scope>
    <source>
        <strain evidence="1 2">IMV 1140</strain>
    </source>
</reference>
<evidence type="ECO:0000313" key="2">
    <source>
        <dbReference type="Proteomes" id="UP001177260"/>
    </source>
</evidence>
<dbReference type="EMBL" id="JAOPJF010000013">
    <property type="protein sequence ID" value="KAK1147073.1"/>
    <property type="molecule type" value="Genomic_DNA"/>
</dbReference>
<organism evidence="1 2">
    <name type="scientific">Aspergillus melleus</name>
    <dbReference type="NCBI Taxonomy" id="138277"/>
    <lineage>
        <taxon>Eukaryota</taxon>
        <taxon>Fungi</taxon>
        <taxon>Dikarya</taxon>
        <taxon>Ascomycota</taxon>
        <taxon>Pezizomycotina</taxon>
        <taxon>Eurotiomycetes</taxon>
        <taxon>Eurotiomycetidae</taxon>
        <taxon>Eurotiales</taxon>
        <taxon>Aspergillaceae</taxon>
        <taxon>Aspergillus</taxon>
        <taxon>Aspergillus subgen. Circumdati</taxon>
    </lineage>
</organism>
<proteinExistence type="predicted"/>
<evidence type="ECO:0000313" key="1">
    <source>
        <dbReference type="EMBL" id="KAK1147073.1"/>
    </source>
</evidence>
<dbReference type="Proteomes" id="UP001177260">
    <property type="component" value="Unassembled WGS sequence"/>
</dbReference>
<comment type="caution">
    <text evidence="1">The sequence shown here is derived from an EMBL/GenBank/DDBJ whole genome shotgun (WGS) entry which is preliminary data.</text>
</comment>
<protein>
    <submittedName>
        <fullName evidence="1">Uncharacterized protein</fullName>
    </submittedName>
</protein>
<gene>
    <name evidence="1" type="ORF">N8T08_001812</name>
</gene>
<accession>A0ACC3B994</accession>
<name>A0ACC3B994_9EURO</name>
<keyword evidence="2" id="KW-1185">Reference proteome</keyword>
<sequence>MSSTLWSPGYSADAPQLPPAKPTSWRMTARLSRNSSKALPPLFRPSSPDTPTFQNQRLLQDLAGKHKSSVYRTSNSQGGLLSKRDSLPTGTCAPGTPCANGACYSNIGICSFAPSSSASGVCISNCNATAPCGQWAKEGEGNCPLNVCCSQFGYCGTTSDFCGKGCQDGYGSWREVDRPSCSGASAESGRRIGYYESWAHDSSSRLRGRKSPDEIPLVGLTHLNFAFTFFDPMLTLTGSILLPMIVEARSAADTGNFVKLVEEMRPSWGTSYGITVTLPSFSWYRRGFDIAAMEKHLDWFNVMSYGIHGVWGSSNQYTGPYIRPHTNLTEIKEGLDLMWMAGVEPSKVVLGLGWYGRSFTLVDPPCSHPNGVREFSEGGSPGSCTNSASTLSIAEIKEIQASGTAAETYDSEAAVKWITWNNDQWVNFDDGVTMMQKMKGRK</sequence>